<dbReference type="AlphaFoldDB" id="A0AAD8JW50"/>
<feature type="transmembrane region" description="Helical" evidence="1">
    <location>
        <begin position="16"/>
        <end position="34"/>
    </location>
</feature>
<reference evidence="2" key="1">
    <citation type="journal article" date="2023" name="bioRxiv">
        <title>Improved chromosome-level genome assembly for marigold (Tagetes erecta).</title>
        <authorList>
            <person name="Jiang F."/>
            <person name="Yuan L."/>
            <person name="Wang S."/>
            <person name="Wang H."/>
            <person name="Xu D."/>
            <person name="Wang A."/>
            <person name="Fan W."/>
        </authorList>
    </citation>
    <scope>NUCLEOTIDE SEQUENCE</scope>
    <source>
        <strain evidence="2">WSJ</strain>
        <tissue evidence="2">Leaf</tissue>
    </source>
</reference>
<proteinExistence type="predicted"/>
<dbReference type="Proteomes" id="UP001229421">
    <property type="component" value="Unassembled WGS sequence"/>
</dbReference>
<keyword evidence="3" id="KW-1185">Reference proteome</keyword>
<gene>
    <name evidence="2" type="ORF">QVD17_37238</name>
</gene>
<keyword evidence="1" id="KW-0472">Membrane</keyword>
<name>A0AAD8JW50_TARER</name>
<keyword evidence="1" id="KW-1133">Transmembrane helix</keyword>
<evidence type="ECO:0000313" key="3">
    <source>
        <dbReference type="Proteomes" id="UP001229421"/>
    </source>
</evidence>
<organism evidence="2 3">
    <name type="scientific">Tagetes erecta</name>
    <name type="common">African marigold</name>
    <dbReference type="NCBI Taxonomy" id="13708"/>
    <lineage>
        <taxon>Eukaryota</taxon>
        <taxon>Viridiplantae</taxon>
        <taxon>Streptophyta</taxon>
        <taxon>Embryophyta</taxon>
        <taxon>Tracheophyta</taxon>
        <taxon>Spermatophyta</taxon>
        <taxon>Magnoliopsida</taxon>
        <taxon>eudicotyledons</taxon>
        <taxon>Gunneridae</taxon>
        <taxon>Pentapetalae</taxon>
        <taxon>asterids</taxon>
        <taxon>campanulids</taxon>
        <taxon>Asterales</taxon>
        <taxon>Asteraceae</taxon>
        <taxon>Asteroideae</taxon>
        <taxon>Heliantheae alliance</taxon>
        <taxon>Tageteae</taxon>
        <taxon>Tagetes</taxon>
    </lineage>
</organism>
<comment type="caution">
    <text evidence="2">The sequence shown here is derived from an EMBL/GenBank/DDBJ whole genome shotgun (WGS) entry which is preliminary data.</text>
</comment>
<keyword evidence="1" id="KW-0812">Transmembrane</keyword>
<sequence>MFFICDSSCVNIPSNSMFICSFPMLIFISSLRIVDSVCGKRNYLTNSDPILLMMSMRPMGYPDSKVRNLRSVQRLRKKKILGNNLKDAPLKAYGRTQGSQFHTIRKLSICCVSTHLTMLTL</sequence>
<evidence type="ECO:0000313" key="2">
    <source>
        <dbReference type="EMBL" id="KAK1410699.1"/>
    </source>
</evidence>
<protein>
    <submittedName>
        <fullName evidence="2">Uncharacterized protein</fullName>
    </submittedName>
</protein>
<accession>A0AAD8JW50</accession>
<dbReference type="EMBL" id="JAUHHV010000010">
    <property type="protein sequence ID" value="KAK1410699.1"/>
    <property type="molecule type" value="Genomic_DNA"/>
</dbReference>
<evidence type="ECO:0000256" key="1">
    <source>
        <dbReference type="SAM" id="Phobius"/>
    </source>
</evidence>